<dbReference type="PANTHER" id="PTHR36091">
    <property type="entry name" value="ALTERED INHERITANCE OF MITOCHONDRIA PROTEIN 9, MITOCHONDRIAL"/>
    <property type="match status" value="1"/>
</dbReference>
<protein>
    <submittedName>
        <fullName evidence="1">Kinase-like domain-containing protein</fullName>
    </submittedName>
</protein>
<dbReference type="Proteomes" id="UP001610444">
    <property type="component" value="Unassembled WGS sequence"/>
</dbReference>
<dbReference type="SUPFAM" id="SSF56112">
    <property type="entry name" value="Protein kinase-like (PK-like)"/>
    <property type="match status" value="1"/>
</dbReference>
<organism evidence="1 2">
    <name type="scientific">Aspergillus pseudodeflectus</name>
    <dbReference type="NCBI Taxonomy" id="176178"/>
    <lineage>
        <taxon>Eukaryota</taxon>
        <taxon>Fungi</taxon>
        <taxon>Dikarya</taxon>
        <taxon>Ascomycota</taxon>
        <taxon>Pezizomycotina</taxon>
        <taxon>Eurotiomycetes</taxon>
        <taxon>Eurotiomycetidae</taxon>
        <taxon>Eurotiales</taxon>
        <taxon>Aspergillaceae</taxon>
        <taxon>Aspergillus</taxon>
        <taxon>Aspergillus subgen. Nidulantes</taxon>
    </lineage>
</organism>
<proteinExistence type="predicted"/>
<evidence type="ECO:0000313" key="1">
    <source>
        <dbReference type="EMBL" id="KAL2835767.1"/>
    </source>
</evidence>
<name>A0ABR4J9L8_9EURO</name>
<dbReference type="InterPro" id="IPR011009">
    <property type="entry name" value="Kinase-like_dom_sf"/>
</dbReference>
<dbReference type="EMBL" id="JBFXLR010000145">
    <property type="protein sequence ID" value="KAL2835767.1"/>
    <property type="molecule type" value="Genomic_DNA"/>
</dbReference>
<dbReference type="GeneID" id="98157536"/>
<dbReference type="Gene3D" id="3.90.1200.10">
    <property type="match status" value="1"/>
</dbReference>
<reference evidence="1 2" key="1">
    <citation type="submission" date="2024-07" db="EMBL/GenBank/DDBJ databases">
        <title>Section-level genome sequencing and comparative genomics of Aspergillus sections Usti and Cavernicolus.</title>
        <authorList>
            <consortium name="Lawrence Berkeley National Laboratory"/>
            <person name="Nybo J.L."/>
            <person name="Vesth T.C."/>
            <person name="Theobald S."/>
            <person name="Frisvad J.C."/>
            <person name="Larsen T.O."/>
            <person name="Kjaerboelling I."/>
            <person name="Rothschild-Mancinelli K."/>
            <person name="Lyhne E.K."/>
            <person name="Kogle M.E."/>
            <person name="Barry K."/>
            <person name="Clum A."/>
            <person name="Na H."/>
            <person name="Ledsgaard L."/>
            <person name="Lin J."/>
            <person name="Lipzen A."/>
            <person name="Kuo A."/>
            <person name="Riley R."/>
            <person name="Mondo S."/>
            <person name="LaButti K."/>
            <person name="Haridas S."/>
            <person name="Pangalinan J."/>
            <person name="Salamov A.A."/>
            <person name="Simmons B.A."/>
            <person name="Magnuson J.K."/>
            <person name="Chen J."/>
            <person name="Drula E."/>
            <person name="Henrissat B."/>
            <person name="Wiebenga A."/>
            <person name="Lubbers R.J."/>
            <person name="Gomes A.C."/>
            <person name="Macurrencykelacurrency M.R."/>
            <person name="Stajich J."/>
            <person name="Grigoriev I.V."/>
            <person name="Mortensen U.H."/>
            <person name="De vries R.P."/>
            <person name="Baker S.E."/>
            <person name="Andersen M.R."/>
        </authorList>
    </citation>
    <scope>NUCLEOTIDE SEQUENCE [LARGE SCALE GENOMIC DNA]</scope>
    <source>
        <strain evidence="1 2">CBS 756.74</strain>
    </source>
</reference>
<evidence type="ECO:0000313" key="2">
    <source>
        <dbReference type="Proteomes" id="UP001610444"/>
    </source>
</evidence>
<gene>
    <name evidence="1" type="ORF">BJX68DRAFT_251319</name>
</gene>
<accession>A0ABR4J9L8</accession>
<dbReference type="InterPro" id="IPR051035">
    <property type="entry name" value="Mito_inheritance_9"/>
</dbReference>
<comment type="caution">
    <text evidence="1">The sequence shown here is derived from an EMBL/GenBank/DDBJ whole genome shotgun (WGS) entry which is preliminary data.</text>
</comment>
<sequence>MFRRASLYITSLAPHNLPLKLHCRTMGSSTNRDLYTYTSGRFIFNESRRLYERYVEFDPCALLRETEKLVGNCHGHATRIAKLAEGGFNRVFLITMDDGFEVIAKIPYRLAGPRHYATASEAATLHFLHSKGIPVPKLYGYSSSEDNPVGVEYIVMEKASGVCLQSRWHNPSKRELHKLASTFVEIEKKFFNIPFGSIGSIYFKKDVPQNLRADLYAPHVRNEQDSDIFCIGPTADYMFWYGKRANLDIHRGPWSDHKEYLTCIARKEVEWTRRYGKPIELDFPHNGVFPGVKSPADYISLLDKYLALAPFLLPEDSNHLLNQPTLRHPDLNPNNIFISPDSGAISCLIDWQHAIVEPCLLAAGCPRAFENPDIQQPSHLAEPSLPMNYATLSSQEKLEADELHRRRLLFYYYRIFNGHYNKLHLEALRDPILAPRQHLVDRAGRQWNGNLISLKGALTRMVEYWPHLPDTKGRHCPVQFSSDELDDFHDQEQTWLDLNKVVNQWRYQLGGVSEDGWVSIENYNECIQKVGQLKASLLASAEGDLEDIRLLEKGWPFRDREEYY</sequence>
<dbReference type="PANTHER" id="PTHR36091:SF2">
    <property type="entry name" value="AMINOGLYCOSIDE PHOSPHOTRANSFERASE DOMAIN-CONTAINING PROTEIN"/>
    <property type="match status" value="1"/>
</dbReference>
<dbReference type="RefSeq" id="XP_070891845.1">
    <property type="nucleotide sequence ID" value="XM_071042372.1"/>
</dbReference>
<dbReference type="Gene3D" id="3.30.200.20">
    <property type="entry name" value="Phosphorylase Kinase, domain 1"/>
    <property type="match status" value="1"/>
</dbReference>
<keyword evidence="2" id="KW-1185">Reference proteome</keyword>